<dbReference type="Gene3D" id="3.30.710.10">
    <property type="entry name" value="Potassium Channel Kv1.1, Chain A"/>
    <property type="match status" value="1"/>
</dbReference>
<evidence type="ECO:0000313" key="3">
    <source>
        <dbReference type="Proteomes" id="UP000242188"/>
    </source>
</evidence>
<dbReference type="InterPro" id="IPR011705">
    <property type="entry name" value="BACK"/>
</dbReference>
<dbReference type="Pfam" id="PF00651">
    <property type="entry name" value="BTB"/>
    <property type="match status" value="1"/>
</dbReference>
<dbReference type="AlphaFoldDB" id="A0A210PQR4"/>
<dbReference type="STRING" id="6573.A0A210PQR4"/>
<dbReference type="InterPro" id="IPR011333">
    <property type="entry name" value="SKP1/BTB/POZ_sf"/>
</dbReference>
<dbReference type="SUPFAM" id="SSF54695">
    <property type="entry name" value="POZ domain"/>
    <property type="match status" value="1"/>
</dbReference>
<dbReference type="Gene3D" id="1.25.40.420">
    <property type="match status" value="1"/>
</dbReference>
<dbReference type="Pfam" id="PF07707">
    <property type="entry name" value="BACK"/>
    <property type="match status" value="1"/>
</dbReference>
<dbReference type="InterPro" id="IPR000210">
    <property type="entry name" value="BTB/POZ_dom"/>
</dbReference>
<dbReference type="PROSITE" id="PS50097">
    <property type="entry name" value="BTB"/>
    <property type="match status" value="1"/>
</dbReference>
<keyword evidence="3" id="KW-1185">Reference proteome</keyword>
<dbReference type="SMART" id="SM00875">
    <property type="entry name" value="BACK"/>
    <property type="match status" value="1"/>
</dbReference>
<dbReference type="PANTHER" id="PTHR45774">
    <property type="entry name" value="BTB/POZ DOMAIN-CONTAINING"/>
    <property type="match status" value="1"/>
</dbReference>
<feature type="domain" description="BTB" evidence="1">
    <location>
        <begin position="32"/>
        <end position="102"/>
    </location>
</feature>
<evidence type="ECO:0000313" key="2">
    <source>
        <dbReference type="EMBL" id="OWF38837.1"/>
    </source>
</evidence>
<evidence type="ECO:0000259" key="1">
    <source>
        <dbReference type="PROSITE" id="PS50097"/>
    </source>
</evidence>
<comment type="caution">
    <text evidence="2">The sequence shown here is derived from an EMBL/GenBank/DDBJ whole genome shotgun (WGS) entry which is preliminary data.</text>
</comment>
<dbReference type="EMBL" id="NEDP02005553">
    <property type="protein sequence ID" value="OWF38837.1"/>
    <property type="molecule type" value="Genomic_DNA"/>
</dbReference>
<dbReference type="Proteomes" id="UP000242188">
    <property type="component" value="Unassembled WGS sequence"/>
</dbReference>
<name>A0A210PQR4_MIZYE</name>
<dbReference type="PANTHER" id="PTHR45774:SF3">
    <property type="entry name" value="BTB (POZ) DOMAIN-CONTAINING 2B-RELATED"/>
    <property type="match status" value="1"/>
</dbReference>
<dbReference type="SMART" id="SM00225">
    <property type="entry name" value="BTB"/>
    <property type="match status" value="1"/>
</dbReference>
<accession>A0A210PQR4</accession>
<reference evidence="2 3" key="1">
    <citation type="journal article" date="2017" name="Nat. Ecol. Evol.">
        <title>Scallop genome provides insights into evolution of bilaterian karyotype and development.</title>
        <authorList>
            <person name="Wang S."/>
            <person name="Zhang J."/>
            <person name="Jiao W."/>
            <person name="Li J."/>
            <person name="Xun X."/>
            <person name="Sun Y."/>
            <person name="Guo X."/>
            <person name="Huan P."/>
            <person name="Dong B."/>
            <person name="Zhang L."/>
            <person name="Hu X."/>
            <person name="Sun X."/>
            <person name="Wang J."/>
            <person name="Zhao C."/>
            <person name="Wang Y."/>
            <person name="Wang D."/>
            <person name="Huang X."/>
            <person name="Wang R."/>
            <person name="Lv J."/>
            <person name="Li Y."/>
            <person name="Zhang Z."/>
            <person name="Liu B."/>
            <person name="Lu W."/>
            <person name="Hui Y."/>
            <person name="Liang J."/>
            <person name="Zhou Z."/>
            <person name="Hou R."/>
            <person name="Li X."/>
            <person name="Liu Y."/>
            <person name="Li H."/>
            <person name="Ning X."/>
            <person name="Lin Y."/>
            <person name="Zhao L."/>
            <person name="Xing Q."/>
            <person name="Dou J."/>
            <person name="Li Y."/>
            <person name="Mao J."/>
            <person name="Guo H."/>
            <person name="Dou H."/>
            <person name="Li T."/>
            <person name="Mu C."/>
            <person name="Jiang W."/>
            <person name="Fu Q."/>
            <person name="Fu X."/>
            <person name="Miao Y."/>
            <person name="Liu J."/>
            <person name="Yu Q."/>
            <person name="Li R."/>
            <person name="Liao H."/>
            <person name="Li X."/>
            <person name="Kong Y."/>
            <person name="Jiang Z."/>
            <person name="Chourrout D."/>
            <person name="Li R."/>
            <person name="Bao Z."/>
        </authorList>
    </citation>
    <scope>NUCLEOTIDE SEQUENCE [LARGE SCALE GENOMIC DNA]</scope>
    <source>
        <strain evidence="2 3">PY_sf001</strain>
    </source>
</reference>
<organism evidence="2 3">
    <name type="scientific">Mizuhopecten yessoensis</name>
    <name type="common">Japanese scallop</name>
    <name type="synonym">Patinopecten yessoensis</name>
    <dbReference type="NCBI Taxonomy" id="6573"/>
    <lineage>
        <taxon>Eukaryota</taxon>
        <taxon>Metazoa</taxon>
        <taxon>Spiralia</taxon>
        <taxon>Lophotrochozoa</taxon>
        <taxon>Mollusca</taxon>
        <taxon>Bivalvia</taxon>
        <taxon>Autobranchia</taxon>
        <taxon>Pteriomorphia</taxon>
        <taxon>Pectinida</taxon>
        <taxon>Pectinoidea</taxon>
        <taxon>Pectinidae</taxon>
        <taxon>Mizuhopecten</taxon>
    </lineage>
</organism>
<protein>
    <submittedName>
        <fullName evidence="2">BTB/POZ domain-containing protein 3</fullName>
    </submittedName>
</protein>
<proteinExistence type="predicted"/>
<sequence>MAGLDTGTVTGDILQDSVNKSLTALCLDASLSDIKFVFPEEPGKVGIPAHRLILAMRSAVFRTMFYGSLPESGPEVKIVDIASDIFSSILRYVYSDEVSINDETVIPLLHASQKYELLTLLHECENYLEGALNVKNVCTILNHAALFGMDDLIKDALSFIEINAADVFKEESFTFLTQSNFAMVLKSERIGTAEINIFNAAIRWADEHCNKEEKAINGENRRQALGNMLLQIRFNLLSLEDFSNVVVPTEVLTDDNVLKFYKLFTQKHFDTDTIANFIKTPRLEYPPLEVNLQTLTQIPTCTFVQSGGIKLGLIGERGVQSLETVSVYTTQPMKIRQLDFVPTPTGTPDHPKIGHNPQGEFRIEQALVYIDDVSNDIVKPIYKGKIPLGQKTSMKFDLILQIGDWTKLAIGVSKMCSICGIMVAPEYNKIPEQYTRNRHGNSIKSPNTKSVAAFGGSFQIATSGQNIIKSIRRGADY</sequence>
<dbReference type="OrthoDB" id="6083595at2759"/>
<gene>
    <name evidence="2" type="ORF">KP79_PYT23695</name>
</gene>